<dbReference type="OrthoDB" id="67004at2759"/>
<feature type="region of interest" description="Disordered" evidence="6">
    <location>
        <begin position="388"/>
        <end position="414"/>
    </location>
</feature>
<proteinExistence type="predicted"/>
<keyword evidence="10" id="KW-1185">Reference proteome</keyword>
<organism evidence="10">
    <name type="scientific">Micromonas pusilla (strain CCMP1545)</name>
    <name type="common">Picoplanktonic green alga</name>
    <dbReference type="NCBI Taxonomy" id="564608"/>
    <lineage>
        <taxon>Eukaryota</taxon>
        <taxon>Viridiplantae</taxon>
        <taxon>Chlorophyta</taxon>
        <taxon>Mamiellophyceae</taxon>
        <taxon>Mamiellales</taxon>
        <taxon>Mamiellaceae</taxon>
        <taxon>Micromonas</taxon>
    </lineage>
</organism>
<feature type="transmembrane region" description="Helical" evidence="7">
    <location>
        <begin position="274"/>
        <end position="294"/>
    </location>
</feature>
<dbReference type="KEGG" id="mpp:MICPUCDRAFT_59131"/>
<dbReference type="EMBL" id="GG663740">
    <property type="protein sequence ID" value="EEH56478.1"/>
    <property type="molecule type" value="Genomic_DNA"/>
</dbReference>
<dbReference type="AlphaFoldDB" id="C1MVB5"/>
<keyword evidence="2" id="KW-1003">Cell membrane</keyword>
<evidence type="ECO:0000313" key="10">
    <source>
        <dbReference type="Proteomes" id="UP000001876"/>
    </source>
</evidence>
<evidence type="ECO:0000256" key="4">
    <source>
        <dbReference type="ARBA" id="ARBA00022989"/>
    </source>
</evidence>
<feature type="compositionally biased region" description="Low complexity" evidence="6">
    <location>
        <begin position="92"/>
        <end position="103"/>
    </location>
</feature>
<dbReference type="Proteomes" id="UP000001876">
    <property type="component" value="Unassembled WGS sequence"/>
</dbReference>
<dbReference type="PANTHER" id="PTHR30506">
    <property type="entry name" value="INNER MEMBRANE PROTEIN"/>
    <property type="match status" value="1"/>
</dbReference>
<feature type="region of interest" description="Disordered" evidence="6">
    <location>
        <begin position="89"/>
        <end position="148"/>
    </location>
</feature>
<feature type="domain" description="Glycine transporter" evidence="8">
    <location>
        <begin position="160"/>
        <end position="234"/>
    </location>
</feature>
<feature type="domain" description="Glycine transporter" evidence="8">
    <location>
        <begin position="254"/>
        <end position="327"/>
    </location>
</feature>
<dbReference type="Pfam" id="PF03458">
    <property type="entry name" value="Gly_transporter"/>
    <property type="match status" value="2"/>
</dbReference>
<name>C1MVB5_MICPC</name>
<keyword evidence="5 7" id="KW-0472">Membrane</keyword>
<evidence type="ECO:0000256" key="3">
    <source>
        <dbReference type="ARBA" id="ARBA00022692"/>
    </source>
</evidence>
<dbReference type="PANTHER" id="PTHR30506:SF3">
    <property type="entry name" value="UPF0126 INNER MEMBRANE PROTEIN YADS-RELATED"/>
    <property type="match status" value="1"/>
</dbReference>
<dbReference type="RefSeq" id="XP_003059346.1">
    <property type="nucleotide sequence ID" value="XM_003059300.1"/>
</dbReference>
<dbReference type="GeneID" id="9685078"/>
<sequence length="414" mass="43467">MLRRVAAALVASAASTSSASASTARVASDAASRAFADASRDALLARHLAASSSSSFGRRGAETATVASSSLLTRLQPPLTARGASVFSRHLSSSGGARGGPRPVVTHRSHDKPRASSSSKTRKTSEPPEPPPRHRQLNPEPEIDGMPRYPELSIPGTLRFLDYFGTASFAMTGTLAAAARGMDLLGCVVVGTITAVGGGTVRDLLLGRGRRAFWMEEIEYLWICLGTGVLTFLSWPTLRREFGVDESDWWVEAWDAIGVGAFCVIGAQNGIRAGVPLPAVIACGMFTATFGGVIRDVLMSRPVRILHSYTDIYASAALGGASAARIFAGVAVAVGLRQLATRFDVRLPTFGDDRARVAAMSKGDDGGGARPPLREVADAAWKLLGLAGGEEEEEEEDASSPPPPPPRRGVFGRG</sequence>
<gene>
    <name evidence="9" type="ORF">MICPUCDRAFT_59131</name>
</gene>
<evidence type="ECO:0000313" key="9">
    <source>
        <dbReference type="EMBL" id="EEH56478.1"/>
    </source>
</evidence>
<dbReference type="eggNOG" id="ENOG502S0MY">
    <property type="taxonomic scope" value="Eukaryota"/>
</dbReference>
<comment type="subcellular location">
    <subcellularLocation>
        <location evidence="1">Cell membrane</location>
        <topology evidence="1">Multi-pass membrane protein</topology>
    </subcellularLocation>
</comment>
<evidence type="ECO:0000256" key="7">
    <source>
        <dbReference type="SAM" id="Phobius"/>
    </source>
</evidence>
<keyword evidence="4 7" id="KW-1133">Transmembrane helix</keyword>
<feature type="transmembrane region" description="Helical" evidence="7">
    <location>
        <begin position="181"/>
        <end position="199"/>
    </location>
</feature>
<feature type="transmembrane region" description="Helical" evidence="7">
    <location>
        <begin position="220"/>
        <end position="237"/>
    </location>
</feature>
<feature type="transmembrane region" description="Helical" evidence="7">
    <location>
        <begin position="314"/>
        <end position="336"/>
    </location>
</feature>
<dbReference type="OMA" id="IEYLWIC"/>
<evidence type="ECO:0000256" key="2">
    <source>
        <dbReference type="ARBA" id="ARBA00022475"/>
    </source>
</evidence>
<evidence type="ECO:0000259" key="8">
    <source>
        <dbReference type="Pfam" id="PF03458"/>
    </source>
</evidence>
<dbReference type="InterPro" id="IPR005115">
    <property type="entry name" value="Gly_transporter"/>
</dbReference>
<feature type="transmembrane region" description="Helical" evidence="7">
    <location>
        <begin position="249"/>
        <end position="267"/>
    </location>
</feature>
<accession>C1MVB5</accession>
<protein>
    <submittedName>
        <fullName evidence="9">Predicted protein</fullName>
    </submittedName>
</protein>
<keyword evidence="3 7" id="KW-0812">Transmembrane</keyword>
<evidence type="ECO:0000256" key="6">
    <source>
        <dbReference type="SAM" id="MobiDB-lite"/>
    </source>
</evidence>
<evidence type="ECO:0000256" key="1">
    <source>
        <dbReference type="ARBA" id="ARBA00004651"/>
    </source>
</evidence>
<dbReference type="GO" id="GO:0005886">
    <property type="term" value="C:plasma membrane"/>
    <property type="evidence" value="ECO:0007669"/>
    <property type="project" value="UniProtKB-SubCell"/>
</dbReference>
<feature type="compositionally biased region" description="Acidic residues" evidence="6">
    <location>
        <begin position="389"/>
        <end position="398"/>
    </location>
</feature>
<reference evidence="9 10" key="1">
    <citation type="journal article" date="2009" name="Science">
        <title>Green evolution and dynamic adaptations revealed by genomes of the marine picoeukaryotes Micromonas.</title>
        <authorList>
            <person name="Worden A.Z."/>
            <person name="Lee J.H."/>
            <person name="Mock T."/>
            <person name="Rouze P."/>
            <person name="Simmons M.P."/>
            <person name="Aerts A.L."/>
            <person name="Allen A.E."/>
            <person name="Cuvelier M.L."/>
            <person name="Derelle E."/>
            <person name="Everett M.V."/>
            <person name="Foulon E."/>
            <person name="Grimwood J."/>
            <person name="Gundlach H."/>
            <person name="Henrissat B."/>
            <person name="Napoli C."/>
            <person name="McDonald S.M."/>
            <person name="Parker M.S."/>
            <person name="Rombauts S."/>
            <person name="Salamov A."/>
            <person name="Von Dassow P."/>
            <person name="Badger J.H."/>
            <person name="Coutinho P.M."/>
            <person name="Demir E."/>
            <person name="Dubchak I."/>
            <person name="Gentemann C."/>
            <person name="Eikrem W."/>
            <person name="Gready J.E."/>
            <person name="John U."/>
            <person name="Lanier W."/>
            <person name="Lindquist E.A."/>
            <person name="Lucas S."/>
            <person name="Mayer K.F."/>
            <person name="Moreau H."/>
            <person name="Not F."/>
            <person name="Otillar R."/>
            <person name="Panaud O."/>
            <person name="Pangilinan J."/>
            <person name="Paulsen I."/>
            <person name="Piegu B."/>
            <person name="Poliakov A."/>
            <person name="Robbens S."/>
            <person name="Schmutz J."/>
            <person name="Toulza E."/>
            <person name="Wyss T."/>
            <person name="Zelensky A."/>
            <person name="Zhou K."/>
            <person name="Armbrust E.V."/>
            <person name="Bhattacharya D."/>
            <person name="Goodenough U.W."/>
            <person name="Van de Peer Y."/>
            <person name="Grigoriev I.V."/>
        </authorList>
    </citation>
    <scope>NUCLEOTIDE SEQUENCE [LARGE SCALE GENOMIC DNA]</scope>
    <source>
        <strain evidence="9 10">CCMP1545</strain>
    </source>
</reference>
<evidence type="ECO:0000256" key="5">
    <source>
        <dbReference type="ARBA" id="ARBA00023136"/>
    </source>
</evidence>